<dbReference type="EMBL" id="JARAFO010000846">
    <property type="protein sequence ID" value="MDE1455842.1"/>
    <property type="molecule type" value="Genomic_DNA"/>
</dbReference>
<dbReference type="SUPFAM" id="SSF51445">
    <property type="entry name" value="(Trans)glycosidases"/>
    <property type="match status" value="1"/>
</dbReference>
<evidence type="ECO:0000313" key="4">
    <source>
        <dbReference type="EMBL" id="MDE1455842.1"/>
    </source>
</evidence>
<comment type="similarity">
    <text evidence="1 2">Belongs to the glycosyl hydrolase 31 family.</text>
</comment>
<keyword evidence="2" id="KW-0326">Glycosidase</keyword>
<dbReference type="AlphaFoldDB" id="A0AAW6KJY6"/>
<dbReference type="GO" id="GO:0004553">
    <property type="term" value="F:hydrolase activity, hydrolyzing O-glycosyl compounds"/>
    <property type="evidence" value="ECO:0007669"/>
    <property type="project" value="InterPro"/>
</dbReference>
<name>A0AAW6KJY6_9BACI</name>
<dbReference type="InterPro" id="IPR017853">
    <property type="entry name" value="GH"/>
</dbReference>
<dbReference type="Gene3D" id="3.20.20.80">
    <property type="entry name" value="Glycosidases"/>
    <property type="match status" value="1"/>
</dbReference>
<gene>
    <name evidence="4" type="ORF">PVN32_27490</name>
    <name evidence="5" type="ORF">PVN32_28040</name>
</gene>
<evidence type="ECO:0000313" key="5">
    <source>
        <dbReference type="EMBL" id="MDE1455952.1"/>
    </source>
</evidence>
<dbReference type="Pfam" id="PF01055">
    <property type="entry name" value="Glyco_hydro_31_2nd"/>
    <property type="match status" value="1"/>
</dbReference>
<protein>
    <submittedName>
        <fullName evidence="4">Glycoside hydrolase family 31 protein</fullName>
    </submittedName>
</protein>
<comment type="caution">
    <text evidence="4">The sequence shown here is derived from an EMBL/GenBank/DDBJ whole genome shotgun (WGS) entry which is preliminary data.</text>
</comment>
<organism evidence="4 6">
    <name type="scientific">Bacillus paralicheniformis</name>
    <dbReference type="NCBI Taxonomy" id="1648923"/>
    <lineage>
        <taxon>Bacteria</taxon>
        <taxon>Bacillati</taxon>
        <taxon>Bacillota</taxon>
        <taxon>Bacilli</taxon>
        <taxon>Bacillales</taxon>
        <taxon>Bacillaceae</taxon>
        <taxon>Bacillus</taxon>
    </lineage>
</organism>
<feature type="non-terminal residue" evidence="4">
    <location>
        <position position="1"/>
    </location>
</feature>
<evidence type="ECO:0000259" key="3">
    <source>
        <dbReference type="Pfam" id="PF01055"/>
    </source>
</evidence>
<feature type="non-terminal residue" evidence="4">
    <location>
        <position position="84"/>
    </location>
</feature>
<dbReference type="RefSeq" id="WP_274686283.1">
    <property type="nucleotide sequence ID" value="NZ_JARAFO010000846.1"/>
</dbReference>
<feature type="domain" description="Glycoside hydrolase family 31 TIM barrel" evidence="3">
    <location>
        <begin position="2"/>
        <end position="82"/>
    </location>
</feature>
<accession>A0AAW6KJY6</accession>
<sequence length="84" mass="10113">FWDDIGAYLDFTKRQTFDWWKAQITEKLLEYGIDSTWNDNNEFEIWSQNAKCHGFGKEVEFELIRALHPLLMMKASFEAQLEYN</sequence>
<dbReference type="InterPro" id="IPR000322">
    <property type="entry name" value="Glyco_hydro_31_TIM"/>
</dbReference>
<evidence type="ECO:0000256" key="1">
    <source>
        <dbReference type="ARBA" id="ARBA00007806"/>
    </source>
</evidence>
<keyword evidence="2 4" id="KW-0378">Hydrolase</keyword>
<proteinExistence type="inferred from homology"/>
<evidence type="ECO:0000256" key="2">
    <source>
        <dbReference type="RuleBase" id="RU361185"/>
    </source>
</evidence>
<reference evidence="4" key="1">
    <citation type="submission" date="2022-12" db="EMBL/GenBank/DDBJ databases">
        <title>Draft Genome Sequences of Bacillus licheniformis and Bacillus paralicheniformis strains isolated from Irish skim milk powders.</title>
        <authorList>
            <person name="Lourenco A."/>
            <person name="Li F."/>
            <person name="Geraldine D."/>
            <person name="Tobin J.T."/>
            <person name="Butler F."/>
            <person name="Jordan K."/>
            <person name="Obrien T."/>
        </authorList>
    </citation>
    <scope>NUCLEOTIDE SEQUENCE</scope>
    <source>
        <strain evidence="4">3370</strain>
    </source>
</reference>
<evidence type="ECO:0000313" key="6">
    <source>
        <dbReference type="Proteomes" id="UP001216709"/>
    </source>
</evidence>
<dbReference type="Proteomes" id="UP001216709">
    <property type="component" value="Unassembled WGS sequence"/>
</dbReference>
<dbReference type="GO" id="GO:0005975">
    <property type="term" value="P:carbohydrate metabolic process"/>
    <property type="evidence" value="ECO:0007669"/>
    <property type="project" value="InterPro"/>
</dbReference>
<dbReference type="EMBL" id="JARAFO010000962">
    <property type="protein sequence ID" value="MDE1455952.1"/>
    <property type="molecule type" value="Genomic_DNA"/>
</dbReference>